<accession>A0A3S0ZUS8</accession>
<keyword evidence="1" id="KW-0812">Transmembrane</keyword>
<feature type="transmembrane region" description="Helical" evidence="1">
    <location>
        <begin position="81"/>
        <end position="103"/>
    </location>
</feature>
<protein>
    <submittedName>
        <fullName evidence="2">Uncharacterized protein</fullName>
    </submittedName>
</protein>
<keyword evidence="1" id="KW-1133">Transmembrane helix</keyword>
<evidence type="ECO:0000313" key="2">
    <source>
        <dbReference type="EMBL" id="RUS87223.1"/>
    </source>
</evidence>
<organism evidence="2 3">
    <name type="scientific">Elysia chlorotica</name>
    <name type="common">Eastern emerald elysia</name>
    <name type="synonym">Sea slug</name>
    <dbReference type="NCBI Taxonomy" id="188477"/>
    <lineage>
        <taxon>Eukaryota</taxon>
        <taxon>Metazoa</taxon>
        <taxon>Spiralia</taxon>
        <taxon>Lophotrochozoa</taxon>
        <taxon>Mollusca</taxon>
        <taxon>Gastropoda</taxon>
        <taxon>Heterobranchia</taxon>
        <taxon>Euthyneura</taxon>
        <taxon>Panpulmonata</taxon>
        <taxon>Sacoglossa</taxon>
        <taxon>Placobranchoidea</taxon>
        <taxon>Plakobranchidae</taxon>
        <taxon>Elysia</taxon>
    </lineage>
</organism>
<dbReference type="AlphaFoldDB" id="A0A3S0ZUS8"/>
<feature type="non-terminal residue" evidence="2">
    <location>
        <position position="1"/>
    </location>
</feature>
<sequence>VHLSLDCTKQTVEKTSRRLRIVSLLNQNNCRSLTQRKFRELMDEIYSENSEVEKDQQMNSSSWSPIIEKNMNVPKRKLSRYLKIAAGIAFISIIFIIILVYTLPQPTPSNTLQQSQNLESFFNGKLDVDVDRHAESSFVSLNAKSDSLLFTTHKSPTPYLKIKFPHKLFQVANNPSNLCGEARFKPDGPHDAYSGVRENFPQMCLYFESKLHAAVYDTIVAGMQCHHIYWFTPET</sequence>
<keyword evidence="3" id="KW-1185">Reference proteome</keyword>
<keyword evidence="1" id="KW-0472">Membrane</keyword>
<reference evidence="2 3" key="1">
    <citation type="submission" date="2019-01" db="EMBL/GenBank/DDBJ databases">
        <title>A draft genome assembly of the solar-powered sea slug Elysia chlorotica.</title>
        <authorList>
            <person name="Cai H."/>
            <person name="Li Q."/>
            <person name="Fang X."/>
            <person name="Li J."/>
            <person name="Curtis N.E."/>
            <person name="Altenburger A."/>
            <person name="Shibata T."/>
            <person name="Feng M."/>
            <person name="Maeda T."/>
            <person name="Schwartz J.A."/>
            <person name="Shigenobu S."/>
            <person name="Lundholm N."/>
            <person name="Nishiyama T."/>
            <person name="Yang H."/>
            <person name="Hasebe M."/>
            <person name="Li S."/>
            <person name="Pierce S.K."/>
            <person name="Wang J."/>
        </authorList>
    </citation>
    <scope>NUCLEOTIDE SEQUENCE [LARGE SCALE GENOMIC DNA]</scope>
    <source>
        <strain evidence="2">EC2010</strain>
        <tissue evidence="2">Whole organism of an adult</tissue>
    </source>
</reference>
<evidence type="ECO:0000313" key="3">
    <source>
        <dbReference type="Proteomes" id="UP000271974"/>
    </source>
</evidence>
<dbReference type="EMBL" id="RQTK01000117">
    <property type="protein sequence ID" value="RUS87223.1"/>
    <property type="molecule type" value="Genomic_DNA"/>
</dbReference>
<evidence type="ECO:0000256" key="1">
    <source>
        <dbReference type="SAM" id="Phobius"/>
    </source>
</evidence>
<name>A0A3S0ZUS8_ELYCH</name>
<gene>
    <name evidence="2" type="ORF">EGW08_005063</name>
</gene>
<feature type="non-terminal residue" evidence="2">
    <location>
        <position position="235"/>
    </location>
</feature>
<dbReference type="Proteomes" id="UP000271974">
    <property type="component" value="Unassembled WGS sequence"/>
</dbReference>
<proteinExistence type="predicted"/>
<comment type="caution">
    <text evidence="2">The sequence shown here is derived from an EMBL/GenBank/DDBJ whole genome shotgun (WGS) entry which is preliminary data.</text>
</comment>